<feature type="chain" id="PRO_5013032415" description="Cbb3-type cytochrome c oxidase subunit 3" evidence="2">
    <location>
        <begin position="21"/>
        <end position="85"/>
    </location>
</feature>
<dbReference type="EMBL" id="NIOF01000006">
    <property type="protein sequence ID" value="OWQ88949.1"/>
    <property type="molecule type" value="Genomic_DNA"/>
</dbReference>
<evidence type="ECO:0000256" key="1">
    <source>
        <dbReference type="SAM" id="Phobius"/>
    </source>
</evidence>
<accession>A0A246J8Y6</accession>
<reference evidence="3 4" key="1">
    <citation type="journal article" date="2008" name="Int. J. Syst. Evol. Microbiol.">
        <title>Description of Roseateles aquatilis sp. nov. and Roseateles terrae sp. nov., in the class Betaproteobacteria, and emended description of the genus Roseateles.</title>
        <authorList>
            <person name="Gomila M."/>
            <person name="Bowien B."/>
            <person name="Falsen E."/>
            <person name="Moore E.R."/>
            <person name="Lalucat J."/>
        </authorList>
    </citation>
    <scope>NUCLEOTIDE SEQUENCE [LARGE SCALE GENOMIC DNA]</scope>
    <source>
        <strain evidence="3 4">CCUG 48205</strain>
    </source>
</reference>
<keyword evidence="2" id="KW-0732">Signal</keyword>
<gene>
    <name evidence="3" type="ORF">CDN99_15895</name>
</gene>
<keyword evidence="1" id="KW-1133">Transmembrane helix</keyword>
<keyword evidence="1" id="KW-0472">Membrane</keyword>
<dbReference type="Proteomes" id="UP000197468">
    <property type="component" value="Unassembled WGS sequence"/>
</dbReference>
<name>A0A246J8Y6_9BURK</name>
<evidence type="ECO:0000256" key="2">
    <source>
        <dbReference type="SAM" id="SignalP"/>
    </source>
</evidence>
<keyword evidence="1" id="KW-0812">Transmembrane</keyword>
<protein>
    <recommendedName>
        <fullName evidence="5">Cbb3-type cytochrome c oxidase subunit 3</fullName>
    </recommendedName>
</protein>
<feature type="signal peptide" evidence="2">
    <location>
        <begin position="1"/>
        <end position="20"/>
    </location>
</feature>
<evidence type="ECO:0000313" key="3">
    <source>
        <dbReference type="EMBL" id="OWQ88949.1"/>
    </source>
</evidence>
<comment type="caution">
    <text evidence="3">The sequence shown here is derived from an EMBL/GenBank/DDBJ whole genome shotgun (WGS) entry which is preliminary data.</text>
</comment>
<feature type="transmembrane region" description="Helical" evidence="1">
    <location>
        <begin position="30"/>
        <end position="52"/>
    </location>
</feature>
<evidence type="ECO:0008006" key="5">
    <source>
        <dbReference type="Google" id="ProtNLM"/>
    </source>
</evidence>
<proteinExistence type="predicted"/>
<keyword evidence="4" id="KW-1185">Reference proteome</keyword>
<evidence type="ECO:0000313" key="4">
    <source>
        <dbReference type="Proteomes" id="UP000197468"/>
    </source>
</evidence>
<sequence length="85" mass="9256">MTMERCVVVAGCAFVQGAQAAATKSESAGDAFGGFGWIALFVLFCYLVVFCIRRLGSSRRAWDADPQADEMVRMGTSISRPIDER</sequence>
<organism evidence="3 4">
    <name type="scientific">Roseateles aquatilis</name>
    <dbReference type="NCBI Taxonomy" id="431061"/>
    <lineage>
        <taxon>Bacteria</taxon>
        <taxon>Pseudomonadati</taxon>
        <taxon>Pseudomonadota</taxon>
        <taxon>Betaproteobacteria</taxon>
        <taxon>Burkholderiales</taxon>
        <taxon>Sphaerotilaceae</taxon>
        <taxon>Roseateles</taxon>
    </lineage>
</organism>
<dbReference type="AlphaFoldDB" id="A0A246J8Y6"/>